<proteinExistence type="predicted"/>
<keyword evidence="6" id="KW-1185">Reference proteome</keyword>
<feature type="repeat" description="TPR" evidence="3">
    <location>
        <begin position="87"/>
        <end position="120"/>
    </location>
</feature>
<evidence type="ECO:0000256" key="4">
    <source>
        <dbReference type="SAM" id="SignalP"/>
    </source>
</evidence>
<dbReference type="PROSITE" id="PS50005">
    <property type="entry name" value="TPR"/>
    <property type="match status" value="5"/>
</dbReference>
<feature type="repeat" description="TPR" evidence="3">
    <location>
        <begin position="189"/>
        <end position="222"/>
    </location>
</feature>
<dbReference type="PROSITE" id="PS51257">
    <property type="entry name" value="PROKAR_LIPOPROTEIN"/>
    <property type="match status" value="1"/>
</dbReference>
<protein>
    <submittedName>
        <fullName evidence="5">TPR repeat-containing protein</fullName>
    </submittedName>
</protein>
<comment type="caution">
    <text evidence="5">The sequence shown here is derived from an EMBL/GenBank/DDBJ whole genome shotgun (WGS) entry which is preliminary data.</text>
</comment>
<sequence length="247" mass="28674">MILRRYFIACGFMSFLTVGCGDLAISSTEYTKQVVQENNVAQLIAEVQDSQKAEKLFIQGNNFLDTSRYKEALTFYNQAIEIKKDSVETWVNRGNALIALHRYEEALESYDKAIAIRPNKNEAWYNRGNALSALRRYEEAVKSYDEAIVIEPDKFEAWINRGIALTKLRRYKEGLASYNEAIKINPNSHQAYYNKACNYALQNKPDLAIEYLVKAMQMQPEKYQKLAQTDTDFDKIRDKKEFQELLK</sequence>
<dbReference type="InterPro" id="IPR019734">
    <property type="entry name" value="TPR_rpt"/>
</dbReference>
<keyword evidence="4" id="KW-0732">Signal</keyword>
<dbReference type="EMBL" id="BJCE01000068">
    <property type="protein sequence ID" value="GCL37242.1"/>
    <property type="molecule type" value="Genomic_DNA"/>
</dbReference>
<dbReference type="RefSeq" id="WP_137667494.1">
    <property type="nucleotide sequence ID" value="NZ_BJCE01000068.1"/>
</dbReference>
<dbReference type="AlphaFoldDB" id="A0A479ZYE6"/>
<dbReference type="PANTHER" id="PTHR44943:SF8">
    <property type="entry name" value="TPR REPEAT-CONTAINING PROTEIN MJ0263"/>
    <property type="match status" value="1"/>
</dbReference>
<dbReference type="Pfam" id="PF13181">
    <property type="entry name" value="TPR_8"/>
    <property type="match status" value="2"/>
</dbReference>
<dbReference type="InterPro" id="IPR051685">
    <property type="entry name" value="Ycf3/AcsC/BcsC/TPR_MFPF"/>
</dbReference>
<dbReference type="Pfam" id="PF13414">
    <property type="entry name" value="TPR_11"/>
    <property type="match status" value="1"/>
</dbReference>
<dbReference type="InterPro" id="IPR011990">
    <property type="entry name" value="TPR-like_helical_dom_sf"/>
</dbReference>
<feature type="repeat" description="TPR" evidence="3">
    <location>
        <begin position="121"/>
        <end position="154"/>
    </location>
</feature>
<dbReference type="Proteomes" id="UP000300142">
    <property type="component" value="Unassembled WGS sequence"/>
</dbReference>
<organism evidence="5 6">
    <name type="scientific">Sphaerospermopsis reniformis</name>
    <dbReference type="NCBI Taxonomy" id="531300"/>
    <lineage>
        <taxon>Bacteria</taxon>
        <taxon>Bacillati</taxon>
        <taxon>Cyanobacteriota</taxon>
        <taxon>Cyanophyceae</taxon>
        <taxon>Nostocales</taxon>
        <taxon>Aphanizomenonaceae</taxon>
        <taxon>Sphaerospermopsis</taxon>
    </lineage>
</organism>
<feature type="chain" id="PRO_5019810835" evidence="4">
    <location>
        <begin position="21"/>
        <end position="247"/>
    </location>
</feature>
<feature type="signal peptide" evidence="4">
    <location>
        <begin position="1"/>
        <end position="20"/>
    </location>
</feature>
<feature type="repeat" description="TPR" evidence="3">
    <location>
        <begin position="155"/>
        <end position="188"/>
    </location>
</feature>
<dbReference type="SMART" id="SM00028">
    <property type="entry name" value="TPR"/>
    <property type="match status" value="5"/>
</dbReference>
<evidence type="ECO:0000313" key="6">
    <source>
        <dbReference type="Proteomes" id="UP000300142"/>
    </source>
</evidence>
<evidence type="ECO:0000256" key="3">
    <source>
        <dbReference type="PROSITE-ProRule" id="PRU00339"/>
    </source>
</evidence>
<keyword evidence="1" id="KW-0677">Repeat</keyword>
<reference evidence="6" key="1">
    <citation type="submission" date="2019-02" db="EMBL/GenBank/DDBJ databases">
        <title>Draft genome sequence of Sphaerospermopsis reniformis NIES-1949.</title>
        <authorList>
            <person name="Yamaguchi H."/>
            <person name="Suzuki S."/>
            <person name="Kawachi M."/>
        </authorList>
    </citation>
    <scope>NUCLEOTIDE SEQUENCE [LARGE SCALE GENOMIC DNA]</scope>
    <source>
        <strain evidence="6">NIES-1949</strain>
    </source>
</reference>
<dbReference type="PROSITE" id="PS50293">
    <property type="entry name" value="TPR_REGION"/>
    <property type="match status" value="3"/>
</dbReference>
<dbReference type="PANTHER" id="PTHR44943">
    <property type="entry name" value="CELLULOSE SYNTHASE OPERON PROTEIN C"/>
    <property type="match status" value="1"/>
</dbReference>
<gene>
    <name evidence="5" type="ORF">SR1949_23500</name>
</gene>
<evidence type="ECO:0000256" key="2">
    <source>
        <dbReference type="ARBA" id="ARBA00022803"/>
    </source>
</evidence>
<accession>A0A479ZYE6</accession>
<dbReference type="Gene3D" id="1.25.40.10">
    <property type="entry name" value="Tetratricopeptide repeat domain"/>
    <property type="match status" value="2"/>
</dbReference>
<dbReference type="NCBIfam" id="NF047558">
    <property type="entry name" value="TPR_END_plus"/>
    <property type="match status" value="1"/>
</dbReference>
<dbReference type="Pfam" id="PF00515">
    <property type="entry name" value="TPR_1"/>
    <property type="match status" value="1"/>
</dbReference>
<dbReference type="SUPFAM" id="SSF48452">
    <property type="entry name" value="TPR-like"/>
    <property type="match status" value="1"/>
</dbReference>
<evidence type="ECO:0000256" key="1">
    <source>
        <dbReference type="ARBA" id="ARBA00022737"/>
    </source>
</evidence>
<feature type="repeat" description="TPR" evidence="3">
    <location>
        <begin position="53"/>
        <end position="86"/>
    </location>
</feature>
<evidence type="ECO:0000313" key="5">
    <source>
        <dbReference type="EMBL" id="GCL37242.1"/>
    </source>
</evidence>
<name>A0A479ZYE6_9CYAN</name>
<keyword evidence="2 3" id="KW-0802">TPR repeat</keyword>